<sequence length="984" mass="111535">MTRARAKAIHDKVNSLLTSLDLDTPLDGMLPHAETLCVIRYVEHQDHGEDGDGSREGEERMIEKMYTELDRKSPEERKEEKTDGRSGDETRDGEVLRNTERLATQHNLWTQRQEFKEQLSLFETRIDEQYEEVAHNFSTVNQDLALLREATDNLNGQMAANDANMERRMDNLERAITNLGPPPQGMKTILVLIDHMLVKKTLALTQGEVNSIAMLVLMNDLHKNKLLTKIVIKRLAMPTMGMTTILKTTSSTTWRHMVMLPPKVVKSNQDVIYETTLAMTNVEEETHNMIKTREPSLDNLTNNLATNLVKIRNNIPNMSQVKLVFTSNANPMLWLVVEDLLHHLKSQEMKASGEDDAEAYLSWALKVDKIFRIHNYSGAKKVAMASLEFEDYANTWWEQVVTLREEKGDPPIDTWEDMKEEMQARFVPTHYKTDLFNKLQKLKQGTKTVEEFFKEMELTMMRANIQESENQTIARFFNGLNYPIKRIVEFQQYSNMVELVHQASKAERQVNEDIKYSKSKQYFASKLATSTPTTSVKPSASSTPSKQPSIQSRMKQTVSSTASSKASTGPSNVTCFKCGTQGHKSFECKNTKVMITMENGDIETLSEGEYEALVQAAVANEEDYDEESGEDPLLCTHDPSPSLVVTRVLTTQPQAMEDQRCNIFQTRAGIGGKSIKVIIDGGSCHNLASTELCEKLNLTLRKHPHPYHVQWLSDKGNVKIQHTVTVNFKIGPYEDTVECDVVPMTVCHMLLGRPWQFDKKAIHDGFSNAYTFKVKDKKFELRPMTPSQIIADNAKALARAQHHIHHSELRGEGATHQKESERHHPHMSERKSVLLTTKSEWREVKDNPSTTIHYVLICKGLSAETNDLTNIPSSLLSLLKEFQDVFPDELPHGLPPLRGIEHRIDLIPGAPLPNRAATAPTPRIPRRSNAKFKTSSLKGMSEKALALVPFPSFLCLNRMRRNGCVWIAALSMPLPSVIDIPFRV</sequence>
<dbReference type="PANTHER" id="PTHR35046">
    <property type="entry name" value="ZINC KNUCKLE (CCHC-TYPE) FAMILY PROTEIN"/>
    <property type="match status" value="1"/>
</dbReference>
<dbReference type="InterPro" id="IPR021109">
    <property type="entry name" value="Peptidase_aspartic_dom_sf"/>
</dbReference>
<dbReference type="InterPro" id="IPR001878">
    <property type="entry name" value="Znf_CCHC"/>
</dbReference>
<proteinExistence type="predicted"/>
<evidence type="ECO:0000259" key="3">
    <source>
        <dbReference type="PROSITE" id="PS50158"/>
    </source>
</evidence>
<dbReference type="Pfam" id="PF03732">
    <property type="entry name" value="Retrotrans_gag"/>
    <property type="match status" value="1"/>
</dbReference>
<dbReference type="EMBL" id="JAUUTY010000005">
    <property type="protein sequence ID" value="KAK1628684.1"/>
    <property type="molecule type" value="Genomic_DNA"/>
</dbReference>
<dbReference type="InterPro" id="IPR005162">
    <property type="entry name" value="Retrotrans_gag_dom"/>
</dbReference>
<evidence type="ECO:0000256" key="1">
    <source>
        <dbReference type="PROSITE-ProRule" id="PRU00047"/>
    </source>
</evidence>
<feature type="region of interest" description="Disordered" evidence="2">
    <location>
        <begin position="806"/>
        <end position="830"/>
    </location>
</feature>
<dbReference type="Gene3D" id="2.40.70.10">
    <property type="entry name" value="Acid Proteases"/>
    <property type="match status" value="1"/>
</dbReference>
<dbReference type="Pfam" id="PF13650">
    <property type="entry name" value="Asp_protease_2"/>
    <property type="match status" value="1"/>
</dbReference>
<evidence type="ECO:0000313" key="5">
    <source>
        <dbReference type="Proteomes" id="UP001231189"/>
    </source>
</evidence>
<name>A0AAD8W034_LOLMU</name>
<reference evidence="4" key="1">
    <citation type="submission" date="2023-07" db="EMBL/GenBank/DDBJ databases">
        <title>A chromosome-level genome assembly of Lolium multiflorum.</title>
        <authorList>
            <person name="Chen Y."/>
            <person name="Copetti D."/>
            <person name="Kolliker R."/>
            <person name="Studer B."/>
        </authorList>
    </citation>
    <scope>NUCLEOTIDE SEQUENCE</scope>
    <source>
        <strain evidence="4">02402/16</strain>
        <tissue evidence="4">Leaf</tissue>
    </source>
</reference>
<keyword evidence="5" id="KW-1185">Reference proteome</keyword>
<keyword evidence="1" id="KW-0862">Zinc</keyword>
<evidence type="ECO:0000313" key="4">
    <source>
        <dbReference type="EMBL" id="KAK1628684.1"/>
    </source>
</evidence>
<dbReference type="AlphaFoldDB" id="A0AAD8W034"/>
<dbReference type="PROSITE" id="PS50158">
    <property type="entry name" value="ZF_CCHC"/>
    <property type="match status" value="1"/>
</dbReference>
<dbReference type="InterPro" id="IPR036875">
    <property type="entry name" value="Znf_CCHC_sf"/>
</dbReference>
<accession>A0AAD8W034</accession>
<dbReference type="CDD" id="cd00303">
    <property type="entry name" value="retropepsin_like"/>
    <property type="match status" value="1"/>
</dbReference>
<dbReference type="Proteomes" id="UP001231189">
    <property type="component" value="Unassembled WGS sequence"/>
</dbReference>
<comment type="caution">
    <text evidence="4">The sequence shown here is derived from an EMBL/GenBank/DDBJ whole genome shotgun (WGS) entry which is preliminary data.</text>
</comment>
<feature type="compositionally biased region" description="Low complexity" evidence="2">
    <location>
        <begin position="559"/>
        <end position="568"/>
    </location>
</feature>
<protein>
    <recommendedName>
        <fullName evidence="3">CCHC-type domain-containing protein</fullName>
    </recommendedName>
</protein>
<feature type="compositionally biased region" description="Polar residues" evidence="2">
    <location>
        <begin position="531"/>
        <end position="558"/>
    </location>
</feature>
<keyword evidence="1" id="KW-0863">Zinc-finger</keyword>
<dbReference type="GO" id="GO:0003676">
    <property type="term" value="F:nucleic acid binding"/>
    <property type="evidence" value="ECO:0007669"/>
    <property type="project" value="InterPro"/>
</dbReference>
<feature type="region of interest" description="Disordered" evidence="2">
    <location>
        <begin position="531"/>
        <end position="570"/>
    </location>
</feature>
<dbReference type="GO" id="GO:0008270">
    <property type="term" value="F:zinc ion binding"/>
    <property type="evidence" value="ECO:0007669"/>
    <property type="project" value="UniProtKB-KW"/>
</dbReference>
<feature type="domain" description="CCHC-type" evidence="3">
    <location>
        <begin position="575"/>
        <end position="590"/>
    </location>
</feature>
<dbReference type="PANTHER" id="PTHR35046:SF9">
    <property type="entry name" value="RNA-DIRECTED DNA POLYMERASE"/>
    <property type="match status" value="1"/>
</dbReference>
<organism evidence="4 5">
    <name type="scientific">Lolium multiflorum</name>
    <name type="common">Italian ryegrass</name>
    <name type="synonym">Lolium perenne subsp. multiflorum</name>
    <dbReference type="NCBI Taxonomy" id="4521"/>
    <lineage>
        <taxon>Eukaryota</taxon>
        <taxon>Viridiplantae</taxon>
        <taxon>Streptophyta</taxon>
        <taxon>Embryophyta</taxon>
        <taxon>Tracheophyta</taxon>
        <taxon>Spermatophyta</taxon>
        <taxon>Magnoliopsida</taxon>
        <taxon>Liliopsida</taxon>
        <taxon>Poales</taxon>
        <taxon>Poaceae</taxon>
        <taxon>BOP clade</taxon>
        <taxon>Pooideae</taxon>
        <taxon>Poodae</taxon>
        <taxon>Poeae</taxon>
        <taxon>Poeae Chloroplast Group 2 (Poeae type)</taxon>
        <taxon>Loliodinae</taxon>
        <taxon>Loliinae</taxon>
        <taxon>Lolium</taxon>
    </lineage>
</organism>
<dbReference type="SUPFAM" id="SSF57756">
    <property type="entry name" value="Retrovirus zinc finger-like domains"/>
    <property type="match status" value="1"/>
</dbReference>
<gene>
    <name evidence="4" type="ORF">QYE76_002999</name>
</gene>
<evidence type="ECO:0000256" key="2">
    <source>
        <dbReference type="SAM" id="MobiDB-lite"/>
    </source>
</evidence>
<keyword evidence="1" id="KW-0479">Metal-binding</keyword>
<feature type="region of interest" description="Disordered" evidence="2">
    <location>
        <begin position="66"/>
        <end position="94"/>
    </location>
</feature>